<name>A0ABQ8MJH5_LABRO</name>
<keyword evidence="2" id="KW-1185">Reference proteome</keyword>
<comment type="caution">
    <text evidence="1">The sequence shown here is derived from an EMBL/GenBank/DDBJ whole genome shotgun (WGS) entry which is preliminary data.</text>
</comment>
<sequence>MDKLTLDLLRNVMGDQVFEKPPELERAHCELAPKPKDGQPPRPIIACFHRYQEKEQVLRWARQHELQYRGKTLRFYSEAWHSPRNVLPFKNIKIMLYQKGIRFRFLYPARLQFTPDEEAAPKAKAFFDRRINVAAAAGEEARRHGWGDVENQEAISTHVVNAVGSCSGPAAAEAEWRLRLSSDLSGSETHSAVSSSWGEGLTLRVSSSEKADVEKIKEAGDTRPQSEVARSWGKPLSARVYSPTTLHYSNVVGTGERGYRAILRVERALANYLSPDATSSLKALALPMLQAYQDGLLKELDEGEEVKADKVSELRHAADLSLRATKETAMVAVETHLFLLDVPLLPSGLFGDSIASDVDRYQQARQFERLWLSMVFNREKESFLNREIKLSMVLKPDFSPRQLSMGDSSQEGSQLAGRGRLLSPPSGVVEAVGVAPEEAGVPAGPIRHRVNPLYLEGISGGLSCLSRSSRWHLVGAALWRKSNQLFVFWSIQEGRPTSKQALSRWITDAICLAYESSGLPSPLGVKAHSTRSMAASKTFLSGVPLQDIYNAGWSTPLTFVRFYGLDLQATQGSSVLSS</sequence>
<accession>A0ABQ8MJH5</accession>
<dbReference type="PANTHER" id="PTHR35617:SF3">
    <property type="entry name" value="CORE-BINDING (CB) DOMAIN-CONTAINING PROTEIN"/>
    <property type="match status" value="1"/>
</dbReference>
<dbReference type="PANTHER" id="PTHR35617">
    <property type="entry name" value="PHAGE_INTEGRASE DOMAIN-CONTAINING PROTEIN"/>
    <property type="match status" value="1"/>
</dbReference>
<reference evidence="1 2" key="1">
    <citation type="submission" date="2022-01" db="EMBL/GenBank/DDBJ databases">
        <title>A high-quality chromosome-level genome assembly of rohu carp, Labeo rohita.</title>
        <authorList>
            <person name="Arick M.A. II"/>
            <person name="Hsu C.-Y."/>
            <person name="Magbanua Z."/>
            <person name="Pechanova O."/>
            <person name="Grover C."/>
            <person name="Miller E."/>
            <person name="Thrash A."/>
            <person name="Ezzel L."/>
            <person name="Alam S."/>
            <person name="Benzie J."/>
            <person name="Hamilton M."/>
            <person name="Karsi A."/>
            <person name="Lawrence M.L."/>
            <person name="Peterson D.G."/>
        </authorList>
    </citation>
    <scope>NUCLEOTIDE SEQUENCE [LARGE SCALE GENOMIC DNA]</scope>
    <source>
        <strain evidence="2">BAU-BD-2019</strain>
        <tissue evidence="1">Blood</tissue>
    </source>
</reference>
<evidence type="ECO:0000313" key="2">
    <source>
        <dbReference type="Proteomes" id="UP000830375"/>
    </source>
</evidence>
<organism evidence="1 2">
    <name type="scientific">Labeo rohita</name>
    <name type="common">Indian major carp</name>
    <name type="synonym">Cyprinus rohita</name>
    <dbReference type="NCBI Taxonomy" id="84645"/>
    <lineage>
        <taxon>Eukaryota</taxon>
        <taxon>Metazoa</taxon>
        <taxon>Chordata</taxon>
        <taxon>Craniata</taxon>
        <taxon>Vertebrata</taxon>
        <taxon>Euteleostomi</taxon>
        <taxon>Actinopterygii</taxon>
        <taxon>Neopterygii</taxon>
        <taxon>Teleostei</taxon>
        <taxon>Ostariophysi</taxon>
        <taxon>Cypriniformes</taxon>
        <taxon>Cyprinidae</taxon>
        <taxon>Labeoninae</taxon>
        <taxon>Labeonini</taxon>
        <taxon>Labeo</taxon>
    </lineage>
</organism>
<protein>
    <submittedName>
        <fullName evidence="1">LINE-1 type transposase domain-containing protein 1</fullName>
    </submittedName>
</protein>
<dbReference type="EMBL" id="JACTAM010000007">
    <property type="protein sequence ID" value="KAI2662321.1"/>
    <property type="molecule type" value="Genomic_DNA"/>
</dbReference>
<evidence type="ECO:0000313" key="1">
    <source>
        <dbReference type="EMBL" id="KAI2662321.1"/>
    </source>
</evidence>
<dbReference type="Proteomes" id="UP000830375">
    <property type="component" value="Unassembled WGS sequence"/>
</dbReference>
<gene>
    <name evidence="1" type="ORF">H4Q32_001144</name>
</gene>
<proteinExistence type="predicted"/>
<dbReference type="Gene3D" id="3.30.70.1820">
    <property type="entry name" value="L1 transposable element, RRM domain"/>
    <property type="match status" value="1"/>
</dbReference>